<dbReference type="Proteomes" id="UP000054815">
    <property type="component" value="Unassembled WGS sequence"/>
</dbReference>
<feature type="transmembrane region" description="Helical" evidence="1">
    <location>
        <begin position="152"/>
        <end position="168"/>
    </location>
</feature>
<feature type="transmembrane region" description="Helical" evidence="1">
    <location>
        <begin position="127"/>
        <end position="146"/>
    </location>
</feature>
<organism evidence="2 3">
    <name type="scientific">Trichinella pseudospiralis</name>
    <name type="common">Parasitic roundworm</name>
    <dbReference type="NCBI Taxonomy" id="6337"/>
    <lineage>
        <taxon>Eukaryota</taxon>
        <taxon>Metazoa</taxon>
        <taxon>Ecdysozoa</taxon>
        <taxon>Nematoda</taxon>
        <taxon>Enoplea</taxon>
        <taxon>Dorylaimia</taxon>
        <taxon>Trichinellida</taxon>
        <taxon>Trichinellidae</taxon>
        <taxon>Trichinella</taxon>
    </lineage>
</organism>
<dbReference type="AlphaFoldDB" id="A0A0V0YIN4"/>
<comment type="caution">
    <text evidence="2">The sequence shown here is derived from an EMBL/GenBank/DDBJ whole genome shotgun (WGS) entry which is preliminary data.</text>
</comment>
<protein>
    <submittedName>
        <fullName evidence="2">Uncharacterized protein</fullName>
    </submittedName>
</protein>
<accession>A0A0V0YIN4</accession>
<evidence type="ECO:0000256" key="1">
    <source>
        <dbReference type="SAM" id="Phobius"/>
    </source>
</evidence>
<name>A0A0V0YIN4_TRIPS</name>
<feature type="non-terminal residue" evidence="2">
    <location>
        <position position="169"/>
    </location>
</feature>
<evidence type="ECO:0000313" key="2">
    <source>
        <dbReference type="EMBL" id="KRY00032.1"/>
    </source>
</evidence>
<gene>
    <name evidence="2" type="ORF">T4E_3530</name>
</gene>
<feature type="transmembrane region" description="Helical" evidence="1">
    <location>
        <begin position="97"/>
        <end position="115"/>
    </location>
</feature>
<sequence length="169" mass="19600">LKIYYGATKRKLIISFPRSGKKSCAFVGFLTSLIAGIQQNLSEFKQKKKWESKNPFPRLKNNTILYKHLTIYSSVNNDLFGTAFDVSSLITGCKETALLHFMIFLIYVNYLIINYRHACDKCFFLFNWKNPILILSFNIYTTAFVALNVTSVLHKIVLYISFIIIYLIQ</sequence>
<keyword evidence="1" id="KW-0812">Transmembrane</keyword>
<evidence type="ECO:0000313" key="3">
    <source>
        <dbReference type="Proteomes" id="UP000054815"/>
    </source>
</evidence>
<dbReference type="EMBL" id="JYDU01000011">
    <property type="protein sequence ID" value="KRY00032.1"/>
    <property type="molecule type" value="Genomic_DNA"/>
</dbReference>
<feature type="non-terminal residue" evidence="2">
    <location>
        <position position="1"/>
    </location>
</feature>
<keyword evidence="1" id="KW-0472">Membrane</keyword>
<reference evidence="2 3" key="1">
    <citation type="submission" date="2015-01" db="EMBL/GenBank/DDBJ databases">
        <title>Evolution of Trichinella species and genotypes.</title>
        <authorList>
            <person name="Korhonen P.K."/>
            <person name="Edoardo P."/>
            <person name="Giuseppe L.R."/>
            <person name="Gasser R.B."/>
        </authorList>
    </citation>
    <scope>NUCLEOTIDE SEQUENCE [LARGE SCALE GENOMIC DNA]</scope>
    <source>
        <strain evidence="2">ISS141</strain>
    </source>
</reference>
<proteinExistence type="predicted"/>
<keyword evidence="1" id="KW-1133">Transmembrane helix</keyword>